<evidence type="ECO:0000313" key="5">
    <source>
        <dbReference type="Proteomes" id="UP000242188"/>
    </source>
</evidence>
<name>A0A210PZK4_MIZYE</name>
<reference evidence="4 5" key="1">
    <citation type="journal article" date="2017" name="Nat. Ecol. Evol.">
        <title>Scallop genome provides insights into evolution of bilaterian karyotype and development.</title>
        <authorList>
            <person name="Wang S."/>
            <person name="Zhang J."/>
            <person name="Jiao W."/>
            <person name="Li J."/>
            <person name="Xun X."/>
            <person name="Sun Y."/>
            <person name="Guo X."/>
            <person name="Huan P."/>
            <person name="Dong B."/>
            <person name="Zhang L."/>
            <person name="Hu X."/>
            <person name="Sun X."/>
            <person name="Wang J."/>
            <person name="Zhao C."/>
            <person name="Wang Y."/>
            <person name="Wang D."/>
            <person name="Huang X."/>
            <person name="Wang R."/>
            <person name="Lv J."/>
            <person name="Li Y."/>
            <person name="Zhang Z."/>
            <person name="Liu B."/>
            <person name="Lu W."/>
            <person name="Hui Y."/>
            <person name="Liang J."/>
            <person name="Zhou Z."/>
            <person name="Hou R."/>
            <person name="Li X."/>
            <person name="Liu Y."/>
            <person name="Li H."/>
            <person name="Ning X."/>
            <person name="Lin Y."/>
            <person name="Zhao L."/>
            <person name="Xing Q."/>
            <person name="Dou J."/>
            <person name="Li Y."/>
            <person name="Mao J."/>
            <person name="Guo H."/>
            <person name="Dou H."/>
            <person name="Li T."/>
            <person name="Mu C."/>
            <person name="Jiang W."/>
            <person name="Fu Q."/>
            <person name="Fu X."/>
            <person name="Miao Y."/>
            <person name="Liu J."/>
            <person name="Yu Q."/>
            <person name="Li R."/>
            <person name="Liao H."/>
            <person name="Li X."/>
            <person name="Kong Y."/>
            <person name="Jiang Z."/>
            <person name="Chourrout D."/>
            <person name="Li R."/>
            <person name="Bao Z."/>
        </authorList>
    </citation>
    <scope>NUCLEOTIDE SEQUENCE [LARGE SCALE GENOMIC DNA]</scope>
    <source>
        <strain evidence="4 5">PY_sf001</strain>
    </source>
</reference>
<dbReference type="PANTHER" id="PTHR12684:SF2">
    <property type="entry name" value="TRNA 2'-PHOSPHOTRANSFERASE 1"/>
    <property type="match status" value="1"/>
</dbReference>
<dbReference type="AlphaFoldDB" id="A0A210PZK4"/>
<accession>A0A210PZK4</accession>
<dbReference type="EMBL" id="NEDP02005343">
    <property type="protein sequence ID" value="OWF41912.1"/>
    <property type="molecule type" value="Genomic_DNA"/>
</dbReference>
<dbReference type="InterPro" id="IPR042081">
    <property type="entry name" value="RNA_2'-PTrans_C"/>
</dbReference>
<keyword evidence="5" id="KW-1185">Reference proteome</keyword>
<organism evidence="4 5">
    <name type="scientific">Mizuhopecten yessoensis</name>
    <name type="common">Japanese scallop</name>
    <name type="synonym">Patinopecten yessoensis</name>
    <dbReference type="NCBI Taxonomy" id="6573"/>
    <lineage>
        <taxon>Eukaryota</taxon>
        <taxon>Metazoa</taxon>
        <taxon>Spiralia</taxon>
        <taxon>Lophotrochozoa</taxon>
        <taxon>Mollusca</taxon>
        <taxon>Bivalvia</taxon>
        <taxon>Autobranchia</taxon>
        <taxon>Pteriomorphia</taxon>
        <taxon>Pectinida</taxon>
        <taxon>Pectinoidea</taxon>
        <taxon>Pectinidae</taxon>
        <taxon>Mizuhopecten</taxon>
    </lineage>
</organism>
<proteinExistence type="inferred from homology"/>
<evidence type="ECO:0000256" key="1">
    <source>
        <dbReference type="ARBA" id="ARBA00009836"/>
    </source>
</evidence>
<dbReference type="STRING" id="6573.A0A210PZK4"/>
<evidence type="ECO:0000256" key="3">
    <source>
        <dbReference type="ARBA" id="ARBA00023027"/>
    </source>
</evidence>
<keyword evidence="3" id="KW-0520">NAD</keyword>
<dbReference type="Proteomes" id="UP000242188">
    <property type="component" value="Unassembled WGS sequence"/>
</dbReference>
<dbReference type="InterPro" id="IPR002745">
    <property type="entry name" value="Ptrans_KptA/Tpt1"/>
</dbReference>
<evidence type="ECO:0000313" key="4">
    <source>
        <dbReference type="EMBL" id="OWF41912.1"/>
    </source>
</evidence>
<dbReference type="Gene3D" id="3.20.170.30">
    <property type="match status" value="1"/>
</dbReference>
<sequence>MSSCLFGCLVCNSPNTGVRCSHILSAEMTLDRPTHRYSGGSSIFGLSRKRRDHIHFAQGESGQTSGFPSYCDIAIEINLNKALRDGLKFYKSENDVILSPGNASGFIPKKYFKKAYNIRTRENFSLD</sequence>
<dbReference type="GO" id="GO:0000215">
    <property type="term" value="F:tRNA 2'-phosphotransferase activity"/>
    <property type="evidence" value="ECO:0007669"/>
    <property type="project" value="TreeGrafter"/>
</dbReference>
<dbReference type="SUPFAM" id="SSF56399">
    <property type="entry name" value="ADP-ribosylation"/>
    <property type="match status" value="1"/>
</dbReference>
<dbReference type="Pfam" id="PF01885">
    <property type="entry name" value="PTS_2-RNA"/>
    <property type="match status" value="1"/>
</dbReference>
<evidence type="ECO:0000256" key="2">
    <source>
        <dbReference type="ARBA" id="ARBA00022679"/>
    </source>
</evidence>
<dbReference type="PANTHER" id="PTHR12684">
    <property type="entry name" value="PUTATIVE PHOSPHOTRANSFERASE"/>
    <property type="match status" value="1"/>
</dbReference>
<dbReference type="OrthoDB" id="419694at2759"/>
<comment type="similarity">
    <text evidence="1">Belongs to the KptA/TPT1 family.</text>
</comment>
<comment type="caution">
    <text evidence="4">The sequence shown here is derived from an EMBL/GenBank/DDBJ whole genome shotgun (WGS) entry which is preliminary data.</text>
</comment>
<dbReference type="GO" id="GO:0006388">
    <property type="term" value="P:tRNA splicing, via endonucleolytic cleavage and ligation"/>
    <property type="evidence" value="ECO:0007669"/>
    <property type="project" value="TreeGrafter"/>
</dbReference>
<gene>
    <name evidence="4" type="ORF">KP79_PYT04618</name>
</gene>
<keyword evidence="2 4" id="KW-0808">Transferase</keyword>
<protein>
    <submittedName>
        <fullName evidence="4">tRNA 2'-phosphotransferase 1</fullName>
    </submittedName>
</protein>